<dbReference type="Proteomes" id="UP000007755">
    <property type="component" value="Unassembled WGS sequence"/>
</dbReference>
<name>F4W5Q9_ACREC</name>
<keyword evidence="2" id="KW-1185">Reference proteome</keyword>
<sequence>MEAEVKTRRRCIKTSATRLRTYLESPQAEQATKFELVEHSDSNDQNVIAAHAEERARFEEAYFQLMASYEQRINQFESAGYSPIGQ</sequence>
<dbReference type="AlphaFoldDB" id="F4W5Q9"/>
<evidence type="ECO:0000313" key="1">
    <source>
        <dbReference type="EMBL" id="EGI70464.1"/>
    </source>
</evidence>
<protein>
    <submittedName>
        <fullName evidence="1">Uncharacterized protein</fullName>
    </submittedName>
</protein>
<proteinExistence type="predicted"/>
<organism evidence="2">
    <name type="scientific">Acromyrmex echinatior</name>
    <name type="common">Panamanian leafcutter ant</name>
    <name type="synonym">Acromyrmex octospinosus echinatior</name>
    <dbReference type="NCBI Taxonomy" id="103372"/>
    <lineage>
        <taxon>Eukaryota</taxon>
        <taxon>Metazoa</taxon>
        <taxon>Ecdysozoa</taxon>
        <taxon>Arthropoda</taxon>
        <taxon>Hexapoda</taxon>
        <taxon>Insecta</taxon>
        <taxon>Pterygota</taxon>
        <taxon>Neoptera</taxon>
        <taxon>Endopterygota</taxon>
        <taxon>Hymenoptera</taxon>
        <taxon>Apocrita</taxon>
        <taxon>Aculeata</taxon>
        <taxon>Formicoidea</taxon>
        <taxon>Formicidae</taxon>
        <taxon>Myrmicinae</taxon>
        <taxon>Acromyrmex</taxon>
    </lineage>
</organism>
<reference evidence="1" key="1">
    <citation type="submission" date="2011-02" db="EMBL/GenBank/DDBJ databases">
        <title>The genome of the leaf-cutting ant Acromyrmex echinatior suggests key adaptations to social evolution and fungus farming.</title>
        <authorList>
            <person name="Nygaard S."/>
            <person name="Zhang G."/>
        </authorList>
    </citation>
    <scope>NUCLEOTIDE SEQUENCE</scope>
</reference>
<evidence type="ECO:0000313" key="2">
    <source>
        <dbReference type="Proteomes" id="UP000007755"/>
    </source>
</evidence>
<gene>
    <name evidence="1" type="ORF">G5I_00758</name>
</gene>
<dbReference type="InParanoid" id="F4W5Q9"/>
<accession>F4W5Q9</accession>
<dbReference type="EMBL" id="GL887685">
    <property type="protein sequence ID" value="EGI70464.1"/>
    <property type="molecule type" value="Genomic_DNA"/>
</dbReference>